<evidence type="ECO:0000313" key="3">
    <source>
        <dbReference type="Proteomes" id="UP000289238"/>
    </source>
</evidence>
<dbReference type="OrthoDB" id="9803892at2"/>
<evidence type="ECO:0000259" key="1">
    <source>
        <dbReference type="Pfam" id="PF13460"/>
    </source>
</evidence>
<dbReference type="AlphaFoldDB" id="A0A4Q0P935"/>
<organism evidence="2 3">
    <name type="scientific">Leeuwenhoekiella aequorea</name>
    <dbReference type="NCBI Taxonomy" id="283736"/>
    <lineage>
        <taxon>Bacteria</taxon>
        <taxon>Pseudomonadati</taxon>
        <taxon>Bacteroidota</taxon>
        <taxon>Flavobacteriia</taxon>
        <taxon>Flavobacteriales</taxon>
        <taxon>Flavobacteriaceae</taxon>
        <taxon>Leeuwenhoekiella</taxon>
    </lineage>
</organism>
<dbReference type="PANTHER" id="PTHR12126">
    <property type="entry name" value="NADH-UBIQUINONE OXIDOREDUCTASE 39 KDA SUBUNIT-RELATED"/>
    <property type="match status" value="1"/>
</dbReference>
<keyword evidence="3" id="KW-1185">Reference proteome</keyword>
<dbReference type="SUPFAM" id="SSF51735">
    <property type="entry name" value="NAD(P)-binding Rossmann-fold domains"/>
    <property type="match status" value="1"/>
</dbReference>
<dbReference type="Proteomes" id="UP000289238">
    <property type="component" value="Unassembled WGS sequence"/>
</dbReference>
<dbReference type="InterPro" id="IPR036291">
    <property type="entry name" value="NAD(P)-bd_dom_sf"/>
</dbReference>
<dbReference type="Pfam" id="PF13460">
    <property type="entry name" value="NAD_binding_10"/>
    <property type="match status" value="1"/>
</dbReference>
<dbReference type="RefSeq" id="WP_128756812.1">
    <property type="nucleotide sequence ID" value="NZ_QOVM01000002.1"/>
</dbReference>
<name>A0A4Q0P935_9FLAO</name>
<dbReference type="GO" id="GO:0044877">
    <property type="term" value="F:protein-containing complex binding"/>
    <property type="evidence" value="ECO:0007669"/>
    <property type="project" value="TreeGrafter"/>
</dbReference>
<gene>
    <name evidence="2" type="ORF">DSM00_883</name>
</gene>
<evidence type="ECO:0000313" key="2">
    <source>
        <dbReference type="EMBL" id="RXG23270.1"/>
    </source>
</evidence>
<dbReference type="PANTHER" id="PTHR12126:SF11">
    <property type="entry name" value="NADH DEHYDROGENASE [UBIQUINONE] 1 ALPHA SUBCOMPLEX SUBUNIT 9, MITOCHONDRIAL"/>
    <property type="match status" value="1"/>
</dbReference>
<sequence>MSSSVLLLGASGALGLEIAKRLKRDLIPFRAQTSSQEGMAKLLPYTNDIWVVDPANNPEEIKDITLGVDAVISGMGKSVSLFTSSPDTFNEVDHVGNSEVLLDALKNKVPYYIYVSIKEAGHNDDFAIPKNHKKFEDKLTETEIPHCILRPVGMFSGLHDLAIMAKRNMIPIIGDGEARTNSISQDDMAEVVITTLKNRTTGVQLIGGPEIHTRFEMAEMIQDRFGAKIVKIPKTIADIGAFLPRFFDKNFYDKINFFKYITTHDMIGDKHGVMTFKQYLQGINENDLP</sequence>
<proteinExistence type="predicted"/>
<accession>A0A4Q0P935</accession>
<dbReference type="InterPro" id="IPR051207">
    <property type="entry name" value="ComplexI_NDUFA9_subunit"/>
</dbReference>
<feature type="domain" description="NAD(P)-binding" evidence="1">
    <location>
        <begin position="9"/>
        <end position="198"/>
    </location>
</feature>
<comment type="caution">
    <text evidence="2">The sequence shown here is derived from an EMBL/GenBank/DDBJ whole genome shotgun (WGS) entry which is preliminary data.</text>
</comment>
<dbReference type="InterPro" id="IPR016040">
    <property type="entry name" value="NAD(P)-bd_dom"/>
</dbReference>
<dbReference type="EMBL" id="QOVM01000002">
    <property type="protein sequence ID" value="RXG23270.1"/>
    <property type="molecule type" value="Genomic_DNA"/>
</dbReference>
<protein>
    <recommendedName>
        <fullName evidence="1">NAD(P)-binding domain-containing protein</fullName>
    </recommendedName>
</protein>
<dbReference type="Gene3D" id="3.40.50.720">
    <property type="entry name" value="NAD(P)-binding Rossmann-like Domain"/>
    <property type="match status" value="1"/>
</dbReference>
<reference evidence="2 3" key="1">
    <citation type="submission" date="2018-07" db="EMBL/GenBank/DDBJ databases">
        <title>Leeuwenhoekiella genomics.</title>
        <authorList>
            <person name="Tahon G."/>
            <person name="Willems A."/>
        </authorList>
    </citation>
    <scope>NUCLEOTIDE SEQUENCE [LARGE SCALE GENOMIC DNA]</scope>
    <source>
        <strain evidence="2 3">LMG 22550</strain>
    </source>
</reference>